<proteinExistence type="predicted"/>
<dbReference type="RefSeq" id="WP_187595999.1">
    <property type="nucleotide sequence ID" value="NZ_CP060714.1"/>
</dbReference>
<dbReference type="KEGG" id="drg:H9K76_13955"/>
<evidence type="ECO:0000256" key="1">
    <source>
        <dbReference type="SAM" id="MobiDB-lite"/>
    </source>
</evidence>
<organism evidence="2 3">
    <name type="scientific">Diaphorobacter ruginosibacter</name>
    <dbReference type="NCBI Taxonomy" id="1715720"/>
    <lineage>
        <taxon>Bacteria</taxon>
        <taxon>Pseudomonadati</taxon>
        <taxon>Pseudomonadota</taxon>
        <taxon>Betaproteobacteria</taxon>
        <taxon>Burkholderiales</taxon>
        <taxon>Comamonadaceae</taxon>
        <taxon>Diaphorobacter</taxon>
    </lineage>
</organism>
<dbReference type="EMBL" id="CP060714">
    <property type="protein sequence ID" value="QNN55726.1"/>
    <property type="molecule type" value="Genomic_DNA"/>
</dbReference>
<evidence type="ECO:0000313" key="3">
    <source>
        <dbReference type="Proteomes" id="UP000515811"/>
    </source>
</evidence>
<gene>
    <name evidence="2" type="ORF">H9K76_13955</name>
</gene>
<reference evidence="2 3" key="1">
    <citation type="submission" date="2020-08" db="EMBL/GenBank/DDBJ databases">
        <title>Genome sequence of Diaphorobacter ruginosibacter DSM 27467T.</title>
        <authorList>
            <person name="Hyun D.-W."/>
            <person name="Bae J.-W."/>
        </authorList>
    </citation>
    <scope>NUCLEOTIDE SEQUENCE [LARGE SCALE GENOMIC DNA]</scope>
    <source>
        <strain evidence="2 3">DSM 27467</strain>
    </source>
</reference>
<dbReference type="AlphaFoldDB" id="A0A7G9RJF1"/>
<evidence type="ECO:0000313" key="2">
    <source>
        <dbReference type="EMBL" id="QNN55726.1"/>
    </source>
</evidence>
<dbReference type="Proteomes" id="UP000515811">
    <property type="component" value="Chromosome"/>
</dbReference>
<keyword evidence="3" id="KW-1185">Reference proteome</keyword>
<feature type="region of interest" description="Disordered" evidence="1">
    <location>
        <begin position="7"/>
        <end position="35"/>
    </location>
</feature>
<accession>A0A7G9RJF1</accession>
<name>A0A7G9RJF1_9BURK</name>
<sequence length="169" mass="18585">MVEVIIRSPKGKTHAPKAVPATQQPQAPEAEPISPKQPDWFALSLPHIRKLSDLLFNLVDRSEHDAPELIQGLVVEATDITTGLWSVMPEGEDVRSSVWRDLNTVVLMLRAAMRITEHKPPSAVPAIHVRILPEAIDFANSIVDASMMSRTFSACTFSMTVSRGDEAIP</sequence>
<protein>
    <submittedName>
        <fullName evidence="2">Uncharacterized protein</fullName>
    </submittedName>
</protein>